<feature type="coiled-coil region" evidence="1">
    <location>
        <begin position="95"/>
        <end position="195"/>
    </location>
</feature>
<comment type="caution">
    <text evidence="3">The sequence shown here is derived from an EMBL/GenBank/DDBJ whole genome shotgun (WGS) entry which is preliminary data.</text>
</comment>
<accession>A0A8H3AK71</accession>
<dbReference type="EMBL" id="CAJMWQ010000981">
    <property type="protein sequence ID" value="CAE6422818.1"/>
    <property type="molecule type" value="Genomic_DNA"/>
</dbReference>
<evidence type="ECO:0000313" key="4">
    <source>
        <dbReference type="Proteomes" id="UP000663826"/>
    </source>
</evidence>
<organism evidence="3 4">
    <name type="scientific">Rhizoctonia solani</name>
    <dbReference type="NCBI Taxonomy" id="456999"/>
    <lineage>
        <taxon>Eukaryota</taxon>
        <taxon>Fungi</taxon>
        <taxon>Dikarya</taxon>
        <taxon>Basidiomycota</taxon>
        <taxon>Agaricomycotina</taxon>
        <taxon>Agaricomycetes</taxon>
        <taxon>Cantharellales</taxon>
        <taxon>Ceratobasidiaceae</taxon>
        <taxon>Rhizoctonia</taxon>
    </lineage>
</organism>
<feature type="region of interest" description="Disordered" evidence="2">
    <location>
        <begin position="318"/>
        <end position="370"/>
    </location>
</feature>
<evidence type="ECO:0000256" key="2">
    <source>
        <dbReference type="SAM" id="MobiDB-lite"/>
    </source>
</evidence>
<keyword evidence="1" id="KW-0175">Coiled coil</keyword>
<evidence type="ECO:0000256" key="1">
    <source>
        <dbReference type="SAM" id="Coils"/>
    </source>
</evidence>
<feature type="region of interest" description="Disordered" evidence="2">
    <location>
        <begin position="237"/>
        <end position="296"/>
    </location>
</feature>
<sequence>MCRKKHSYPRQTHKLYFEEEQNQAEFFRNELRNVMNQVERCTGDGNSVKGVIAELKKLSDEAKRLDDPSVTQATTSGLDAMITHLSKKLTPLRSAEELEHSLADTLRELDRIVKENKNSINQRKELEAKLAAQRSETEAKARAIEAMRQESERARRLELQMVKMKAEQEALKKELRKVQEEKELAREKILVLKRKVSIITHMDIHIPFLCGCDMGNNNNLITTNESLKVDLNLSLSTRLPPSQPTPTKRHSRGSIISIPSHSSPETKFVTLVSSDDEGRKPSESSSVQFISDDDDEPAPVFREIKQKIKPVKPLLFQQTLQASTSRPPKSAQKRKLATSVPNTPANGGLELRNGKLTGLAATGPKRSKKA</sequence>
<dbReference type="Proteomes" id="UP000663826">
    <property type="component" value="Unassembled WGS sequence"/>
</dbReference>
<protein>
    <submittedName>
        <fullName evidence="3">Uncharacterized protein</fullName>
    </submittedName>
</protein>
<proteinExistence type="predicted"/>
<dbReference type="AlphaFoldDB" id="A0A8H3AK71"/>
<name>A0A8H3AK71_9AGAM</name>
<feature type="compositionally biased region" description="Low complexity" evidence="2">
    <location>
        <begin position="253"/>
        <end position="263"/>
    </location>
</feature>
<gene>
    <name evidence="3" type="ORF">RDB_LOCUS50461</name>
</gene>
<feature type="compositionally biased region" description="Polar residues" evidence="2">
    <location>
        <begin position="318"/>
        <end position="327"/>
    </location>
</feature>
<reference evidence="3" key="1">
    <citation type="submission" date="2021-01" db="EMBL/GenBank/DDBJ databases">
        <authorList>
            <person name="Kaushik A."/>
        </authorList>
    </citation>
    <scope>NUCLEOTIDE SEQUENCE</scope>
    <source>
        <strain evidence="3">AG1-1B</strain>
    </source>
</reference>
<evidence type="ECO:0000313" key="3">
    <source>
        <dbReference type="EMBL" id="CAE6422818.1"/>
    </source>
</evidence>